<feature type="domain" description="Type 4 fimbrial biogenesis protein PilX N-terminal" evidence="2">
    <location>
        <begin position="35"/>
        <end position="83"/>
    </location>
</feature>
<sequence>MEWSLPELFLNSEAVVMLSPRLGQGIYGPRHREGGAVLVVGLVILGILMLGAMAMMRTSVEDERIVSNKRVQAQAFLTAEAGLMHAQQALNVNWDEDTCSAHPDGSPLFLNGDSFNQKEFSGQGIDHGARAHYTVSMEDCASSPMLTSVAEVSGSGASVTLVAAYQPPLPPGIDPLDPPAAISCFGGACELGIKGGGNDGIHGLERDIPPENCTGKHCEMGYNGGLMKPAVYMSDGGSISVSGGGASTFTGSRPGDPETAITVSTKNNPESTVWHPENYPVDEHGQHQVPGSEMFFGDDAIIKKVDRASDVWGSFAKPEFVVLDDDSDTKQPAIAGLKNATVGGVMVIDGVDISNQGTGAFAGLIVIKNCGTFSPGGNYSVYGAIVVDAEGCDDYQPFGGNGTPSVNYSLDAIKDGINTLPPSGPGALANWQQIINY</sequence>
<keyword evidence="1" id="KW-1133">Transmembrane helix</keyword>
<organism evidence="3 4">
    <name type="scientific">Marinobacterium marinum</name>
    <dbReference type="NCBI Taxonomy" id="2756129"/>
    <lineage>
        <taxon>Bacteria</taxon>
        <taxon>Pseudomonadati</taxon>
        <taxon>Pseudomonadota</taxon>
        <taxon>Gammaproteobacteria</taxon>
        <taxon>Oceanospirillales</taxon>
        <taxon>Oceanospirillaceae</taxon>
        <taxon>Marinobacterium</taxon>
    </lineage>
</organism>
<dbReference type="EMBL" id="JACEMT010000033">
    <property type="protein sequence ID" value="MBA4501300.1"/>
    <property type="molecule type" value="Genomic_DNA"/>
</dbReference>
<keyword evidence="4" id="KW-1185">Reference proteome</keyword>
<keyword evidence="1" id="KW-0472">Membrane</keyword>
<protein>
    <recommendedName>
        <fullName evidence="2">Type 4 fimbrial biogenesis protein PilX N-terminal domain-containing protein</fullName>
    </recommendedName>
</protein>
<keyword evidence="1" id="KW-0812">Transmembrane</keyword>
<feature type="transmembrane region" description="Helical" evidence="1">
    <location>
        <begin position="35"/>
        <end position="55"/>
    </location>
</feature>
<evidence type="ECO:0000313" key="3">
    <source>
        <dbReference type="EMBL" id="MBA4501300.1"/>
    </source>
</evidence>
<dbReference type="AlphaFoldDB" id="A0A7W2AAR2"/>
<gene>
    <name evidence="3" type="ORF">H1S06_02825</name>
</gene>
<evidence type="ECO:0000313" key="4">
    <source>
        <dbReference type="Proteomes" id="UP000538931"/>
    </source>
</evidence>
<comment type="caution">
    <text evidence="3">The sequence shown here is derived from an EMBL/GenBank/DDBJ whole genome shotgun (WGS) entry which is preliminary data.</text>
</comment>
<proteinExistence type="predicted"/>
<dbReference type="RefSeq" id="WP_181736993.1">
    <property type="nucleotide sequence ID" value="NZ_JACEMT010000033.1"/>
</dbReference>
<evidence type="ECO:0000256" key="1">
    <source>
        <dbReference type="SAM" id="Phobius"/>
    </source>
</evidence>
<dbReference type="Proteomes" id="UP000538931">
    <property type="component" value="Unassembled WGS sequence"/>
</dbReference>
<name>A0A7W2AAR2_9GAMM</name>
<evidence type="ECO:0000259" key="2">
    <source>
        <dbReference type="Pfam" id="PF14341"/>
    </source>
</evidence>
<dbReference type="Pfam" id="PF14341">
    <property type="entry name" value="PilX_N"/>
    <property type="match status" value="1"/>
</dbReference>
<accession>A0A7W2AAR2</accession>
<reference evidence="3 4" key="1">
    <citation type="submission" date="2020-07" db="EMBL/GenBank/DDBJ databases">
        <title>Bacterium isolated from marien macroalgae.</title>
        <authorList>
            <person name="Zhu K."/>
            <person name="Lu D."/>
            <person name="Du Z."/>
        </authorList>
    </citation>
    <scope>NUCLEOTIDE SEQUENCE [LARGE SCALE GENOMIC DNA]</scope>
    <source>
        <strain evidence="3 4">3-1745</strain>
    </source>
</reference>
<dbReference type="InterPro" id="IPR025746">
    <property type="entry name" value="PilX_N_dom"/>
</dbReference>